<dbReference type="CDD" id="cd01130">
    <property type="entry name" value="VirB11-like_ATPase"/>
    <property type="match status" value="1"/>
</dbReference>
<reference evidence="4 5" key="1">
    <citation type="journal article" date="2015" name="Stand. Genomic Sci.">
        <title>Genomic Encyclopedia of Bacterial and Archaeal Type Strains, Phase III: the genomes of soil and plant-associated and newly described type strains.</title>
        <authorList>
            <person name="Whitman W.B."/>
            <person name="Woyke T."/>
            <person name="Klenk H.P."/>
            <person name="Zhou Y."/>
            <person name="Lilburn T.G."/>
            <person name="Beck B.J."/>
            <person name="De Vos P."/>
            <person name="Vandamme P."/>
            <person name="Eisen J.A."/>
            <person name="Garrity G."/>
            <person name="Hugenholtz P."/>
            <person name="Kyrpides N.C."/>
        </authorList>
    </citation>
    <scope>NUCLEOTIDE SEQUENCE [LARGE SCALE GENOMIC DNA]</scope>
    <source>
        <strain evidence="4 5">CGMCC 1.10115</strain>
    </source>
</reference>
<evidence type="ECO:0000313" key="5">
    <source>
        <dbReference type="Proteomes" id="UP000318667"/>
    </source>
</evidence>
<feature type="compositionally biased region" description="Basic and acidic residues" evidence="2">
    <location>
        <begin position="32"/>
        <end position="45"/>
    </location>
</feature>
<accession>A0A562JS32</accession>
<comment type="similarity">
    <text evidence="1">Belongs to the GSP E family.</text>
</comment>
<dbReference type="Pfam" id="PF00437">
    <property type="entry name" value="T2SSE"/>
    <property type="match status" value="1"/>
</dbReference>
<keyword evidence="5" id="KW-1185">Reference proteome</keyword>
<evidence type="ECO:0000256" key="2">
    <source>
        <dbReference type="SAM" id="MobiDB-lite"/>
    </source>
</evidence>
<dbReference type="AlphaFoldDB" id="A0A562JS32"/>
<evidence type="ECO:0000256" key="1">
    <source>
        <dbReference type="ARBA" id="ARBA00006611"/>
    </source>
</evidence>
<dbReference type="PANTHER" id="PTHR30486">
    <property type="entry name" value="TWITCHING MOTILITY PROTEIN PILT"/>
    <property type="match status" value="1"/>
</dbReference>
<feature type="region of interest" description="Disordered" evidence="2">
    <location>
        <begin position="1"/>
        <end position="65"/>
    </location>
</feature>
<comment type="caution">
    <text evidence="4">The sequence shown here is derived from an EMBL/GenBank/DDBJ whole genome shotgun (WGS) entry which is preliminary data.</text>
</comment>
<dbReference type="EMBL" id="VLKI01000007">
    <property type="protein sequence ID" value="TWH85823.1"/>
    <property type="molecule type" value="Genomic_DNA"/>
</dbReference>
<dbReference type="FunFam" id="3.40.50.300:FF:000521">
    <property type="entry name" value="Type II secretion system protein E"/>
    <property type="match status" value="1"/>
</dbReference>
<proteinExistence type="inferred from homology"/>
<dbReference type="GeneID" id="65403932"/>
<dbReference type="InterPro" id="IPR027417">
    <property type="entry name" value="P-loop_NTPase"/>
</dbReference>
<name>A0A562JS32_9BACI</name>
<dbReference type="Gene3D" id="3.40.50.300">
    <property type="entry name" value="P-loop containing nucleotide triphosphate hydrolases"/>
    <property type="match status" value="1"/>
</dbReference>
<dbReference type="Proteomes" id="UP000318667">
    <property type="component" value="Unassembled WGS sequence"/>
</dbReference>
<feature type="domain" description="Bacterial type II secretion system protein E" evidence="3">
    <location>
        <begin position="125"/>
        <end position="402"/>
    </location>
</feature>
<dbReference type="SUPFAM" id="SSF52540">
    <property type="entry name" value="P-loop containing nucleoside triphosphate hydrolases"/>
    <property type="match status" value="1"/>
</dbReference>
<sequence>MSLLERIQSKNQKEFKKTNENPLHTELNANAEGHESSADLPVKPEKKPKKTTNIEKKKSPAPKSEYQQMKDLAFKYILKERKEEDVEEIAGDLDSIISEILQENEGMKASLDLDKLKEELTNDLTGYGPINPLLLDEDVSEVMVNGPDQVYAERGGRLQLTDITFRDNDHIMAVLEKIVAPLGRRIDESSPMVDARLKDGSRVNAIIPPLALNGPTITIRKFSKDPFTIHDLIRFGTVTPEMAEFIEACVKAKLNIFVSGGTGSGKTTTLNVLSSFISNDDRIVTIEDAAELQLGQEHVVTLETRPPNIEGNGAITIRDLVRNSLRMRPDRIVIGEVRSGEALDMLQAMNTGHDGSLATGHANSPRDMLSRLETMVLMAGMELPIKAIRSQIAGALDLIIQQSRLKDGSRRITNITEVQGLEGDVIVLQDIFVFEQNGVGEDGKIIGKLVPTGVRPKFYERMEQEGIFLPPSIFQERVER</sequence>
<dbReference type="InterPro" id="IPR001482">
    <property type="entry name" value="T2SS/T4SS_dom"/>
</dbReference>
<dbReference type="RefSeq" id="WP_144542900.1">
    <property type="nucleotide sequence ID" value="NZ_CBCSDC010000012.1"/>
</dbReference>
<dbReference type="PANTHER" id="PTHR30486:SF15">
    <property type="entry name" value="TYPE II_IV SECRETION SYSTEM ATPASE"/>
    <property type="match status" value="1"/>
</dbReference>
<dbReference type="Gene3D" id="3.30.450.380">
    <property type="match status" value="1"/>
</dbReference>
<gene>
    <name evidence="4" type="ORF">IQ19_02764</name>
</gene>
<dbReference type="InterPro" id="IPR050921">
    <property type="entry name" value="T4SS_GSP_E_ATPase"/>
</dbReference>
<evidence type="ECO:0000313" key="4">
    <source>
        <dbReference type="EMBL" id="TWH85823.1"/>
    </source>
</evidence>
<evidence type="ECO:0000259" key="3">
    <source>
        <dbReference type="Pfam" id="PF00437"/>
    </source>
</evidence>
<dbReference type="OrthoDB" id="9810761at2"/>
<organism evidence="4 5">
    <name type="scientific">Cytobacillus oceanisediminis</name>
    <dbReference type="NCBI Taxonomy" id="665099"/>
    <lineage>
        <taxon>Bacteria</taxon>
        <taxon>Bacillati</taxon>
        <taxon>Bacillota</taxon>
        <taxon>Bacilli</taxon>
        <taxon>Bacillales</taxon>
        <taxon>Bacillaceae</taxon>
        <taxon>Cytobacillus</taxon>
    </lineage>
</organism>
<dbReference type="GO" id="GO:0016887">
    <property type="term" value="F:ATP hydrolysis activity"/>
    <property type="evidence" value="ECO:0007669"/>
    <property type="project" value="InterPro"/>
</dbReference>
<feature type="compositionally biased region" description="Basic and acidic residues" evidence="2">
    <location>
        <begin position="7"/>
        <end position="19"/>
    </location>
</feature>
<protein>
    <submittedName>
        <fullName evidence="4">Pilus assembly protein CpaF</fullName>
    </submittedName>
</protein>